<evidence type="ECO:0000256" key="7">
    <source>
        <dbReference type="ARBA" id="ARBA00048220"/>
    </source>
</evidence>
<dbReference type="Gene3D" id="3.30.420.40">
    <property type="match status" value="1"/>
</dbReference>
<dbReference type="Pfam" id="PF07503">
    <property type="entry name" value="zf-HYPF"/>
    <property type="match status" value="2"/>
</dbReference>
<dbReference type="InterPro" id="IPR017968">
    <property type="entry name" value="Acylphosphatase_CS"/>
</dbReference>
<evidence type="ECO:0000256" key="3">
    <source>
        <dbReference type="ARBA" id="ARBA00022598"/>
    </source>
</evidence>
<dbReference type="PROSITE" id="PS51160">
    <property type="entry name" value="ACYLPHOSPHATASE_3"/>
    <property type="match status" value="1"/>
</dbReference>
<evidence type="ECO:0000313" key="12">
    <source>
        <dbReference type="EMBL" id="GLS82810.1"/>
    </source>
</evidence>
<evidence type="ECO:0000256" key="1">
    <source>
        <dbReference type="ARBA" id="ARBA00004711"/>
    </source>
</evidence>
<name>A0AA37TUA0_9GAMM</name>
<dbReference type="Pfam" id="PF22521">
    <property type="entry name" value="HypF_C_2"/>
    <property type="match status" value="1"/>
</dbReference>
<comment type="catalytic activity">
    <reaction evidence="9">
        <text>an acyl phosphate + H2O = a carboxylate + phosphate + H(+)</text>
        <dbReference type="Rhea" id="RHEA:14965"/>
        <dbReference type="ChEBI" id="CHEBI:15377"/>
        <dbReference type="ChEBI" id="CHEBI:15378"/>
        <dbReference type="ChEBI" id="CHEBI:29067"/>
        <dbReference type="ChEBI" id="CHEBI:43474"/>
        <dbReference type="ChEBI" id="CHEBI:59918"/>
        <dbReference type="EC" id="3.6.1.7"/>
    </reaction>
</comment>
<dbReference type="PANTHER" id="PTHR42959">
    <property type="entry name" value="CARBAMOYLTRANSFERASE"/>
    <property type="match status" value="1"/>
</dbReference>
<sequence length="777" mass="84261">MASYAALAIRVKGQVQGVGFRPFIWQIAKELECLGEVLNDNHGVLIKLLCPVDADAFIEVMQQRLPPLAAIDEIAVSEAYFSTLPTDFLITASQAGVTNTRVAPDSATCDACLTELFDTTDRRYQYPFINCTHCGPRFSIIKSVPYDRKATTMAPFALCDDCQQEYQHPANRRFHAQPNACPECGPKLQFVDSGGSVTAEEDEALTAAAQALAQGRIVAIKALGGFHLAVDASNAQAVERLRERKQRPSKPFALMVANAAQACNLAQVNTAQEDALTSQAAPIVLLTARQRSGLAPGVAPGQHRVGVMLPSNPLQHCLLSRLNTPLVMTSGNASGRPPCITNEQALKELADIADDWLLHNRDINNRVDDSIVQHNGERVQVIRRARGYVPTPISLPSGFEAANGVLAFGADLKNTFCLLKDGAALLSPHLGDLADADLFNSYQENIGYFSQLYDFTAQLGCCDAHPGYLSHAFAQKHGYPVEAIQHHHAHLAACLVDNDKALNHEPVFALVLDGIGWGDDSSEHDFWGAEILFGNYHQCQRLGGLSPMPLLGGDKAAKEPWRNLLVYLDVYVENWEQSSSSLPISLLQTKPLTLLRSALTSKINCPQSSSCGRLFDAAAALLTDCFEWQSFEGEAAMALESLAWQALPSAAELKLELELEFDQRLAMKRLWQALVGCSSSKAERALGFHRNLANLLLGMLLDKAGDRRGDVVLSGGVMQNRLLHELLVSGASQLGFNVLVHSDIPANDGGLAVGQAVIAWANVSTEVQTSASEYNHD</sequence>
<protein>
    <recommendedName>
        <fullName evidence="8">Carbamoyltransferase HypF</fullName>
        <ecNumber evidence="8">6.2.-.-</ecNumber>
    </recommendedName>
</protein>
<dbReference type="Pfam" id="PF01300">
    <property type="entry name" value="Sua5_yciO_yrdC"/>
    <property type="match status" value="1"/>
</dbReference>
<feature type="domain" description="Acylphosphatase-like" evidence="10">
    <location>
        <begin position="6"/>
        <end position="92"/>
    </location>
</feature>
<dbReference type="GO" id="GO:0051604">
    <property type="term" value="P:protein maturation"/>
    <property type="evidence" value="ECO:0007669"/>
    <property type="project" value="TreeGrafter"/>
</dbReference>
<comment type="function">
    <text evidence="8">Involved in the maturation of [NiFe] hydrogenases. Along with HypE, it catalyzes the synthesis of the CN ligands of the active site iron of [NiFe]-hydrogenases. HypF functions as a carbamoyl transferase using carbamoylphosphate as a substrate and transferring the carboxamido moiety in an ATP-dependent reaction to the thiolate of the C-terminal cysteine of HypE yielding a protein-S-carboxamide.</text>
</comment>
<keyword evidence="3" id="KW-0436">Ligase</keyword>
<feature type="active site" evidence="9">
    <location>
        <position position="39"/>
    </location>
</feature>
<evidence type="ECO:0000313" key="13">
    <source>
        <dbReference type="Proteomes" id="UP001157439"/>
    </source>
</evidence>
<dbReference type="PIRSF" id="PIRSF006256">
    <property type="entry name" value="CMPcnvr_hdrg_mat"/>
    <property type="match status" value="1"/>
</dbReference>
<evidence type="ECO:0000256" key="5">
    <source>
        <dbReference type="ARBA" id="ARBA00022771"/>
    </source>
</evidence>
<dbReference type="Gene3D" id="3.30.420.360">
    <property type="match status" value="1"/>
</dbReference>
<dbReference type="PANTHER" id="PTHR42959:SF1">
    <property type="entry name" value="CARBAMOYLTRANSFERASE HYPF"/>
    <property type="match status" value="1"/>
</dbReference>
<comment type="catalytic activity">
    <reaction evidence="7 8">
        <text>C-terminal L-cysteinyl-[HypE protein] + carbamoyl phosphate + ATP + H2O = C-terminal S-carboxamide-L-cysteinyl-[HypE protein] + AMP + phosphate + diphosphate + H(+)</text>
        <dbReference type="Rhea" id="RHEA:55636"/>
        <dbReference type="Rhea" id="RHEA-COMP:14247"/>
        <dbReference type="Rhea" id="RHEA-COMP:14392"/>
        <dbReference type="ChEBI" id="CHEBI:15377"/>
        <dbReference type="ChEBI" id="CHEBI:15378"/>
        <dbReference type="ChEBI" id="CHEBI:30616"/>
        <dbReference type="ChEBI" id="CHEBI:33019"/>
        <dbReference type="ChEBI" id="CHEBI:43474"/>
        <dbReference type="ChEBI" id="CHEBI:58228"/>
        <dbReference type="ChEBI" id="CHEBI:76913"/>
        <dbReference type="ChEBI" id="CHEBI:139126"/>
        <dbReference type="ChEBI" id="CHEBI:456215"/>
    </reaction>
</comment>
<dbReference type="PROSITE" id="PS51163">
    <property type="entry name" value="YRDC"/>
    <property type="match status" value="1"/>
</dbReference>
<dbReference type="GO" id="GO:0016743">
    <property type="term" value="F:carboxyl- or carbamoyltransferase activity"/>
    <property type="evidence" value="ECO:0007669"/>
    <property type="project" value="UniProtKB-UniRule"/>
</dbReference>
<dbReference type="GO" id="GO:0003998">
    <property type="term" value="F:acylphosphatase activity"/>
    <property type="evidence" value="ECO:0007669"/>
    <property type="project" value="UniProtKB-EC"/>
</dbReference>
<reference evidence="12 13" key="1">
    <citation type="journal article" date="2014" name="Int. J. Syst. Evol. Microbiol.">
        <title>Complete genome sequence of Corynebacterium casei LMG S-19264T (=DSM 44701T), isolated from a smear-ripened cheese.</title>
        <authorList>
            <consortium name="US DOE Joint Genome Institute (JGI-PGF)"/>
            <person name="Walter F."/>
            <person name="Albersmeier A."/>
            <person name="Kalinowski J."/>
            <person name="Ruckert C."/>
        </authorList>
    </citation>
    <scope>NUCLEOTIDE SEQUENCE [LARGE SCALE GENOMIC DNA]</scope>
    <source>
        <strain evidence="12 13">NBRC 112785</strain>
    </source>
</reference>
<dbReference type="InterPro" id="IPR017945">
    <property type="entry name" value="DHBP_synth_RibB-like_a/b_dom"/>
</dbReference>
<dbReference type="Gene3D" id="3.30.110.120">
    <property type="match status" value="1"/>
</dbReference>
<dbReference type="GO" id="GO:0016874">
    <property type="term" value="F:ligase activity"/>
    <property type="evidence" value="ECO:0007669"/>
    <property type="project" value="UniProtKB-UniRule"/>
</dbReference>
<dbReference type="PROSITE" id="PS00150">
    <property type="entry name" value="ACYLPHOSPHATASE_1"/>
    <property type="match status" value="1"/>
</dbReference>
<dbReference type="EMBL" id="BSPO01000002">
    <property type="protein sequence ID" value="GLS82810.1"/>
    <property type="molecule type" value="Genomic_DNA"/>
</dbReference>
<dbReference type="Pfam" id="PF17788">
    <property type="entry name" value="HypF_C"/>
    <property type="match status" value="1"/>
</dbReference>
<dbReference type="NCBIfam" id="TIGR00143">
    <property type="entry name" value="hypF"/>
    <property type="match status" value="1"/>
</dbReference>
<dbReference type="InterPro" id="IPR055128">
    <property type="entry name" value="HypF_C_2"/>
</dbReference>
<dbReference type="InterPro" id="IPR001792">
    <property type="entry name" value="Acylphosphatase-like_dom"/>
</dbReference>
<keyword evidence="9" id="KW-0378">Hydrolase</keyword>
<dbReference type="Pfam" id="PF00708">
    <property type="entry name" value="Acylphosphatase"/>
    <property type="match status" value="1"/>
</dbReference>
<gene>
    <name evidence="12" type="primary">hypF</name>
    <name evidence="12" type="ORF">GCM10007894_07870</name>
</gene>
<dbReference type="GO" id="GO:0008270">
    <property type="term" value="F:zinc ion binding"/>
    <property type="evidence" value="ECO:0007669"/>
    <property type="project" value="UniProtKB-KW"/>
</dbReference>
<keyword evidence="6" id="KW-0862">Zinc</keyword>
<comment type="caution">
    <text evidence="12">The sequence shown here is derived from an EMBL/GenBank/DDBJ whole genome shotgun (WGS) entry which is preliminary data.</text>
</comment>
<proteinExistence type="inferred from homology"/>
<dbReference type="GO" id="GO:0003725">
    <property type="term" value="F:double-stranded RNA binding"/>
    <property type="evidence" value="ECO:0007669"/>
    <property type="project" value="InterPro"/>
</dbReference>
<dbReference type="SUPFAM" id="SSF54975">
    <property type="entry name" value="Acylphosphatase/BLUF domain-like"/>
    <property type="match status" value="1"/>
</dbReference>
<dbReference type="InterPro" id="IPR041440">
    <property type="entry name" value="HypF_C"/>
</dbReference>
<dbReference type="InterPro" id="IPR006070">
    <property type="entry name" value="Sua5-like_dom"/>
</dbReference>
<dbReference type="InterPro" id="IPR011125">
    <property type="entry name" value="Znf_HypF"/>
</dbReference>
<evidence type="ECO:0000256" key="4">
    <source>
        <dbReference type="ARBA" id="ARBA00022723"/>
    </source>
</evidence>
<dbReference type="Gene3D" id="3.90.870.50">
    <property type="match status" value="1"/>
</dbReference>
<accession>A0AA37TUA0</accession>
<feature type="domain" description="YrdC-like" evidence="11">
    <location>
        <begin position="202"/>
        <end position="387"/>
    </location>
</feature>
<dbReference type="InterPro" id="IPR004421">
    <property type="entry name" value="Carbamoyltransferase_HypF"/>
</dbReference>
<organism evidence="12 13">
    <name type="scientific">Paraferrimonas haliotis</name>
    <dbReference type="NCBI Taxonomy" id="2013866"/>
    <lineage>
        <taxon>Bacteria</taxon>
        <taxon>Pseudomonadati</taxon>
        <taxon>Pseudomonadota</taxon>
        <taxon>Gammaproteobacteria</taxon>
        <taxon>Alteromonadales</taxon>
        <taxon>Ferrimonadaceae</taxon>
        <taxon>Paraferrimonas</taxon>
    </lineage>
</organism>
<dbReference type="EC" id="6.2.-.-" evidence="8"/>
<evidence type="ECO:0000256" key="8">
    <source>
        <dbReference type="PIRNR" id="PIRNR006256"/>
    </source>
</evidence>
<comment type="pathway">
    <text evidence="1 8">Protein modification; [NiFe] hydrogenase maturation.</text>
</comment>
<keyword evidence="5" id="KW-0863">Zinc-finger</keyword>
<dbReference type="AlphaFoldDB" id="A0AA37TUA0"/>
<dbReference type="InterPro" id="IPR051060">
    <property type="entry name" value="Carbamoyltrans_HypF-like"/>
</dbReference>
<dbReference type="InterPro" id="IPR036046">
    <property type="entry name" value="Acylphosphatase-like_dom_sf"/>
</dbReference>
<feature type="active site" evidence="9">
    <location>
        <position position="21"/>
    </location>
</feature>
<dbReference type="RefSeq" id="WP_095499643.1">
    <property type="nucleotide sequence ID" value="NZ_BSPO01000002.1"/>
</dbReference>
<dbReference type="SUPFAM" id="SSF55821">
    <property type="entry name" value="YrdC/RibB"/>
    <property type="match status" value="1"/>
</dbReference>
<evidence type="ECO:0000259" key="10">
    <source>
        <dbReference type="PROSITE" id="PS51160"/>
    </source>
</evidence>
<evidence type="ECO:0000256" key="9">
    <source>
        <dbReference type="PROSITE-ProRule" id="PRU00520"/>
    </source>
</evidence>
<evidence type="ECO:0000259" key="11">
    <source>
        <dbReference type="PROSITE" id="PS51163"/>
    </source>
</evidence>
<evidence type="ECO:0000256" key="6">
    <source>
        <dbReference type="ARBA" id="ARBA00022833"/>
    </source>
</evidence>
<keyword evidence="13" id="KW-1185">Reference proteome</keyword>
<dbReference type="Proteomes" id="UP001157439">
    <property type="component" value="Unassembled WGS sequence"/>
</dbReference>
<comment type="similarity">
    <text evidence="2 8">Belongs to the carbamoyltransferase HypF family.</text>
</comment>
<keyword evidence="4" id="KW-0479">Metal-binding</keyword>
<evidence type="ECO:0000256" key="2">
    <source>
        <dbReference type="ARBA" id="ARBA00008097"/>
    </source>
</evidence>